<keyword evidence="3" id="KW-1185">Reference proteome</keyword>
<accession>A0AAN6Q4Y8</accession>
<reference evidence="2" key="1">
    <citation type="journal article" date="2023" name="Mol. Phylogenet. Evol.">
        <title>Genome-scale phylogeny and comparative genomics of the fungal order Sordariales.</title>
        <authorList>
            <person name="Hensen N."/>
            <person name="Bonometti L."/>
            <person name="Westerberg I."/>
            <person name="Brannstrom I.O."/>
            <person name="Guillou S."/>
            <person name="Cros-Aarteil S."/>
            <person name="Calhoun S."/>
            <person name="Haridas S."/>
            <person name="Kuo A."/>
            <person name="Mondo S."/>
            <person name="Pangilinan J."/>
            <person name="Riley R."/>
            <person name="LaButti K."/>
            <person name="Andreopoulos B."/>
            <person name="Lipzen A."/>
            <person name="Chen C."/>
            <person name="Yan M."/>
            <person name="Daum C."/>
            <person name="Ng V."/>
            <person name="Clum A."/>
            <person name="Steindorff A."/>
            <person name="Ohm R.A."/>
            <person name="Martin F."/>
            <person name="Silar P."/>
            <person name="Natvig D.O."/>
            <person name="Lalanne C."/>
            <person name="Gautier V."/>
            <person name="Ament-Velasquez S.L."/>
            <person name="Kruys A."/>
            <person name="Hutchinson M.I."/>
            <person name="Powell A.J."/>
            <person name="Barry K."/>
            <person name="Miller A.N."/>
            <person name="Grigoriev I.V."/>
            <person name="Debuchy R."/>
            <person name="Gladieux P."/>
            <person name="Hiltunen Thoren M."/>
            <person name="Johannesson H."/>
        </authorList>
    </citation>
    <scope>NUCLEOTIDE SEQUENCE</scope>
    <source>
        <strain evidence="2">CBS 757.83</strain>
    </source>
</reference>
<gene>
    <name evidence="2" type="ORF">N658DRAFT_496762</name>
</gene>
<feature type="region of interest" description="Disordered" evidence="1">
    <location>
        <begin position="513"/>
        <end position="532"/>
    </location>
</feature>
<evidence type="ECO:0000313" key="2">
    <source>
        <dbReference type="EMBL" id="KAK4101071.1"/>
    </source>
</evidence>
<sequence length="768" mass="87429">MLGLWSMAAQLRACHCRACLRATNPVLRRATTSSAPNSRRRKVLASDVFTACYTAFMATAAVLDARRKDERRRDLDGKIAQAKSTLSAMLEQSAARDLATLVDSSYPEVFDSPPLEKEEVLNRLGDMRHRTLRDLGQTLNARLKSVSQMRVSLGMKWRTEIPEGTVALARCEKVLAAEEREMAMSEHREPRSETHMERFSDMVTDLVDRLMAEAWWATEMQWPGKQRSPSSPDSANTMVRMLRSDGYPSYAHPDLNRRETIKQRTQLNELNLTILNKWEQRKRVQLVAKICYNLLVCGTPPSIENYNTLILGFSLLGEHNLSQAVVDSFLFVSSLKPTQATYLCLLHHYRLKRDIVGFHRLIQRLIGRDPRGIGLTRRSEEAVARQRSLQEWAATEDVALANGYYVLRPPITAELAEAMMEGLIDFGMLRYAARLFAACLAEEWSFHREVLWRFFHSCLVMVDTATVNIIIQGLLHNIDKASLLLLGPSQVHRPIVRQLRYFLSMAHAARLPTDDGAEKGEEPSPGTDTVQPRRAEFNHLVTAIWIRETWDYSRYMGIVLRMAEVAISYGWPNSRELDDVLRALDSEVEHPWRKMAEVERNHRLARMDWLAAELEGAYQLRGKTESAITTALAKSTPRKLRTPAQFSPKIPFRERMALALRYAATGTLGYRVGLCFELSKEIDLQLKMALIQALPPSYAEGLEQTQTDSGDVRLGRVVSYVEHYLASLMTREAVRRREEKKPDPFARLLEALPKVNLSFRKASAEASF</sequence>
<dbReference type="AlphaFoldDB" id="A0AAN6Q4Y8"/>
<feature type="compositionally biased region" description="Basic and acidic residues" evidence="1">
    <location>
        <begin position="513"/>
        <end position="522"/>
    </location>
</feature>
<reference evidence="2" key="2">
    <citation type="submission" date="2023-05" db="EMBL/GenBank/DDBJ databases">
        <authorList>
            <consortium name="Lawrence Berkeley National Laboratory"/>
            <person name="Steindorff A."/>
            <person name="Hensen N."/>
            <person name="Bonometti L."/>
            <person name="Westerberg I."/>
            <person name="Brannstrom I.O."/>
            <person name="Guillou S."/>
            <person name="Cros-Aarteil S."/>
            <person name="Calhoun S."/>
            <person name="Haridas S."/>
            <person name="Kuo A."/>
            <person name="Mondo S."/>
            <person name="Pangilinan J."/>
            <person name="Riley R."/>
            <person name="Labutti K."/>
            <person name="Andreopoulos B."/>
            <person name="Lipzen A."/>
            <person name="Chen C."/>
            <person name="Yanf M."/>
            <person name="Daum C."/>
            <person name="Ng V."/>
            <person name="Clum A."/>
            <person name="Ohm R."/>
            <person name="Martin F."/>
            <person name="Silar P."/>
            <person name="Natvig D."/>
            <person name="Lalanne C."/>
            <person name="Gautier V."/>
            <person name="Ament-Velasquez S.L."/>
            <person name="Kruys A."/>
            <person name="Hutchinson M.I."/>
            <person name="Powell A.J."/>
            <person name="Barry K."/>
            <person name="Miller A.N."/>
            <person name="Grigoriev I.V."/>
            <person name="Debuchy R."/>
            <person name="Gladieux P."/>
            <person name="Thoren M.H."/>
            <person name="Johannesson H."/>
        </authorList>
    </citation>
    <scope>NUCLEOTIDE SEQUENCE</scope>
    <source>
        <strain evidence="2">CBS 757.83</strain>
    </source>
</reference>
<evidence type="ECO:0000256" key="1">
    <source>
        <dbReference type="SAM" id="MobiDB-lite"/>
    </source>
</evidence>
<organism evidence="2 3">
    <name type="scientific">Parathielavia hyrcaniae</name>
    <dbReference type="NCBI Taxonomy" id="113614"/>
    <lineage>
        <taxon>Eukaryota</taxon>
        <taxon>Fungi</taxon>
        <taxon>Dikarya</taxon>
        <taxon>Ascomycota</taxon>
        <taxon>Pezizomycotina</taxon>
        <taxon>Sordariomycetes</taxon>
        <taxon>Sordariomycetidae</taxon>
        <taxon>Sordariales</taxon>
        <taxon>Chaetomiaceae</taxon>
        <taxon>Parathielavia</taxon>
    </lineage>
</organism>
<protein>
    <recommendedName>
        <fullName evidence="4">Pentatricopeptide repeat domain-containing protein</fullName>
    </recommendedName>
</protein>
<evidence type="ECO:0000313" key="3">
    <source>
        <dbReference type="Proteomes" id="UP001305647"/>
    </source>
</evidence>
<comment type="caution">
    <text evidence="2">The sequence shown here is derived from an EMBL/GenBank/DDBJ whole genome shotgun (WGS) entry which is preliminary data.</text>
</comment>
<name>A0AAN6Q4Y8_9PEZI</name>
<dbReference type="EMBL" id="MU863637">
    <property type="protein sequence ID" value="KAK4101071.1"/>
    <property type="molecule type" value="Genomic_DNA"/>
</dbReference>
<proteinExistence type="predicted"/>
<dbReference type="Proteomes" id="UP001305647">
    <property type="component" value="Unassembled WGS sequence"/>
</dbReference>
<evidence type="ECO:0008006" key="4">
    <source>
        <dbReference type="Google" id="ProtNLM"/>
    </source>
</evidence>